<sequence>MDDQEWQEANRKKSNSVFQGLKFPSNEDQTQKISKSVFVTNFPDHFTARDLWNVCVAYGRLVDKLDRLIEDLSTIWIGRSRLHANVVRFQREPKTNNVLPNNNASQPKENPVGNVENMGAENRSFASVLHAGRGNTSKVIESTPAIVLDDNYLLERDYSCSLMGKIKDIDGLPNLYLILSKEGFENVKLTHLGGLSVLLDLDSIETKKKVFNHVGVGSWFNGLQPACKVFWIRVKELESWSPKFIDLNDEDLESGDETDGEEKDNNNGNSENDLQPDNEYDLDHVSESSCMHANDQEHNYASKCTELPNHSDDPFEIYKILDKNKDKVVSEKNKDKVVSDSTDPQFPPGFTPDGLGHKAKKGWIQELNTKHRVSFVALQETKMEKIDLFSIKELWGNFSFDYVFSPSVGFSGDFNEVRSIHERFGIVFNPFGANSFNNFINMAGLINLPLEGYSFTWPHKSASKMSKLDRFLISEGLLTLYPSLSALCLDRHLSDHRPILLRELKVDYGSNLFRFFHS</sequence>
<evidence type="ECO:0000313" key="3">
    <source>
        <dbReference type="Proteomes" id="UP001151760"/>
    </source>
</evidence>
<organism evidence="2 3">
    <name type="scientific">Tanacetum coccineum</name>
    <dbReference type="NCBI Taxonomy" id="301880"/>
    <lineage>
        <taxon>Eukaryota</taxon>
        <taxon>Viridiplantae</taxon>
        <taxon>Streptophyta</taxon>
        <taxon>Embryophyta</taxon>
        <taxon>Tracheophyta</taxon>
        <taxon>Spermatophyta</taxon>
        <taxon>Magnoliopsida</taxon>
        <taxon>eudicotyledons</taxon>
        <taxon>Gunneridae</taxon>
        <taxon>Pentapetalae</taxon>
        <taxon>asterids</taxon>
        <taxon>campanulids</taxon>
        <taxon>Asterales</taxon>
        <taxon>Asteraceae</taxon>
        <taxon>Asteroideae</taxon>
        <taxon>Anthemideae</taxon>
        <taxon>Anthemidinae</taxon>
        <taxon>Tanacetum</taxon>
    </lineage>
</organism>
<dbReference type="Gene3D" id="3.60.10.10">
    <property type="entry name" value="Endonuclease/exonuclease/phosphatase"/>
    <property type="match status" value="1"/>
</dbReference>
<evidence type="ECO:0000313" key="2">
    <source>
        <dbReference type="EMBL" id="GJT02938.1"/>
    </source>
</evidence>
<comment type="caution">
    <text evidence="2">The sequence shown here is derived from an EMBL/GenBank/DDBJ whole genome shotgun (WGS) entry which is preliminary data.</text>
</comment>
<dbReference type="Proteomes" id="UP001151760">
    <property type="component" value="Unassembled WGS sequence"/>
</dbReference>
<dbReference type="GO" id="GO:0003964">
    <property type="term" value="F:RNA-directed DNA polymerase activity"/>
    <property type="evidence" value="ECO:0007669"/>
    <property type="project" value="UniProtKB-KW"/>
</dbReference>
<accession>A0ABQ5ANW5</accession>
<dbReference type="PANTHER" id="PTHR33710">
    <property type="entry name" value="BNAC02G09200D PROTEIN"/>
    <property type="match status" value="1"/>
</dbReference>
<feature type="region of interest" description="Disordered" evidence="1">
    <location>
        <begin position="1"/>
        <end position="23"/>
    </location>
</feature>
<evidence type="ECO:0000256" key="1">
    <source>
        <dbReference type="SAM" id="MobiDB-lite"/>
    </source>
</evidence>
<dbReference type="SUPFAM" id="SSF56219">
    <property type="entry name" value="DNase I-like"/>
    <property type="match status" value="1"/>
</dbReference>
<proteinExistence type="predicted"/>
<reference evidence="2" key="1">
    <citation type="journal article" date="2022" name="Int. J. Mol. Sci.">
        <title>Draft Genome of Tanacetum Coccineum: Genomic Comparison of Closely Related Tanacetum-Family Plants.</title>
        <authorList>
            <person name="Yamashiro T."/>
            <person name="Shiraishi A."/>
            <person name="Nakayama K."/>
            <person name="Satake H."/>
        </authorList>
    </citation>
    <scope>NUCLEOTIDE SEQUENCE</scope>
</reference>
<protein>
    <submittedName>
        <fullName evidence="2">RNA-directed DNA polymerase, eukaryota</fullName>
    </submittedName>
</protein>
<reference evidence="2" key="2">
    <citation type="submission" date="2022-01" db="EMBL/GenBank/DDBJ databases">
        <authorList>
            <person name="Yamashiro T."/>
            <person name="Shiraishi A."/>
            <person name="Satake H."/>
            <person name="Nakayama K."/>
        </authorList>
    </citation>
    <scope>NUCLEOTIDE SEQUENCE</scope>
</reference>
<keyword evidence="3" id="KW-1185">Reference proteome</keyword>
<dbReference type="EMBL" id="BQNB010012386">
    <property type="protein sequence ID" value="GJT02938.1"/>
    <property type="molecule type" value="Genomic_DNA"/>
</dbReference>
<keyword evidence="2" id="KW-0695">RNA-directed DNA polymerase</keyword>
<feature type="compositionally biased region" description="Acidic residues" evidence="1">
    <location>
        <begin position="248"/>
        <end position="262"/>
    </location>
</feature>
<keyword evidence="2" id="KW-0808">Transferase</keyword>
<name>A0ABQ5ANW5_9ASTR</name>
<gene>
    <name evidence="2" type="ORF">Tco_0824107</name>
</gene>
<feature type="region of interest" description="Disordered" evidence="1">
    <location>
        <begin position="332"/>
        <end position="352"/>
    </location>
</feature>
<dbReference type="PANTHER" id="PTHR33710:SF64">
    <property type="entry name" value="ENDONUCLEASE_EXONUCLEASE_PHOSPHATASE DOMAIN-CONTAINING PROTEIN"/>
    <property type="match status" value="1"/>
</dbReference>
<feature type="region of interest" description="Disordered" evidence="1">
    <location>
        <begin position="248"/>
        <end position="281"/>
    </location>
</feature>
<dbReference type="InterPro" id="IPR036691">
    <property type="entry name" value="Endo/exonu/phosph_ase_sf"/>
</dbReference>
<keyword evidence="2" id="KW-0548">Nucleotidyltransferase</keyword>